<organism evidence="1 2">
    <name type="scientific">Eumeta variegata</name>
    <name type="common">Bagworm moth</name>
    <name type="synonym">Eumeta japonica</name>
    <dbReference type="NCBI Taxonomy" id="151549"/>
    <lineage>
        <taxon>Eukaryota</taxon>
        <taxon>Metazoa</taxon>
        <taxon>Ecdysozoa</taxon>
        <taxon>Arthropoda</taxon>
        <taxon>Hexapoda</taxon>
        <taxon>Insecta</taxon>
        <taxon>Pterygota</taxon>
        <taxon>Neoptera</taxon>
        <taxon>Endopterygota</taxon>
        <taxon>Lepidoptera</taxon>
        <taxon>Glossata</taxon>
        <taxon>Ditrysia</taxon>
        <taxon>Tineoidea</taxon>
        <taxon>Psychidae</taxon>
        <taxon>Oiketicinae</taxon>
        <taxon>Eumeta</taxon>
    </lineage>
</organism>
<accession>A0A4C1Y866</accession>
<sequence>MSYIKYEARGQWPVPVSCGLHQVTNEEHAPQSHGPQYKSSSAVPVAKGWVTSHVLETGQWSTSHSCDQS</sequence>
<keyword evidence="2" id="KW-1185">Reference proteome</keyword>
<dbReference type="Proteomes" id="UP000299102">
    <property type="component" value="Unassembled WGS sequence"/>
</dbReference>
<evidence type="ECO:0000313" key="2">
    <source>
        <dbReference type="Proteomes" id="UP000299102"/>
    </source>
</evidence>
<dbReference type="EMBL" id="BGZK01001133">
    <property type="protein sequence ID" value="GBP72108.1"/>
    <property type="molecule type" value="Genomic_DNA"/>
</dbReference>
<gene>
    <name evidence="1" type="ORF">EVAR_55151_1</name>
</gene>
<name>A0A4C1Y866_EUMVA</name>
<comment type="caution">
    <text evidence="1">The sequence shown here is derived from an EMBL/GenBank/DDBJ whole genome shotgun (WGS) entry which is preliminary data.</text>
</comment>
<dbReference type="AlphaFoldDB" id="A0A4C1Y866"/>
<proteinExistence type="predicted"/>
<protein>
    <submittedName>
        <fullName evidence="1">Uncharacterized protein</fullName>
    </submittedName>
</protein>
<reference evidence="1 2" key="1">
    <citation type="journal article" date="2019" name="Commun. Biol.">
        <title>The bagworm genome reveals a unique fibroin gene that provides high tensile strength.</title>
        <authorList>
            <person name="Kono N."/>
            <person name="Nakamura H."/>
            <person name="Ohtoshi R."/>
            <person name="Tomita M."/>
            <person name="Numata K."/>
            <person name="Arakawa K."/>
        </authorList>
    </citation>
    <scope>NUCLEOTIDE SEQUENCE [LARGE SCALE GENOMIC DNA]</scope>
</reference>
<evidence type="ECO:0000313" key="1">
    <source>
        <dbReference type="EMBL" id="GBP72108.1"/>
    </source>
</evidence>